<protein>
    <recommendedName>
        <fullName evidence="8">BHLH domain-containing protein</fullName>
    </recommendedName>
</protein>
<dbReference type="Proteomes" id="UP000813462">
    <property type="component" value="Unassembled WGS sequence"/>
</dbReference>
<dbReference type="PANTHER" id="PTHR16223:SF335">
    <property type="entry name" value="TRANSCRIPTION FACTOR BHLH113"/>
    <property type="match status" value="1"/>
</dbReference>
<dbReference type="InterPro" id="IPR045239">
    <property type="entry name" value="bHLH95_bHLH"/>
</dbReference>
<dbReference type="CDD" id="cd11393">
    <property type="entry name" value="bHLH_AtbHLH_like"/>
    <property type="match status" value="1"/>
</dbReference>
<dbReference type="GO" id="GO:0000981">
    <property type="term" value="F:DNA-binding transcription factor activity, RNA polymerase II-specific"/>
    <property type="evidence" value="ECO:0007669"/>
    <property type="project" value="TreeGrafter"/>
</dbReference>
<evidence type="ECO:0000259" key="8">
    <source>
        <dbReference type="PROSITE" id="PS50888"/>
    </source>
</evidence>
<dbReference type="EMBL" id="JAEACU010000009">
    <property type="protein sequence ID" value="KAH7518053.1"/>
    <property type="molecule type" value="Genomic_DNA"/>
</dbReference>
<dbReference type="Gene3D" id="4.10.280.10">
    <property type="entry name" value="Helix-loop-helix DNA-binding domain"/>
    <property type="match status" value="1"/>
</dbReference>
<dbReference type="PROSITE" id="PS50888">
    <property type="entry name" value="BHLH"/>
    <property type="match status" value="1"/>
</dbReference>
<feature type="signal peptide" evidence="7">
    <location>
        <begin position="1"/>
        <end position="20"/>
    </location>
</feature>
<dbReference type="PANTHER" id="PTHR16223">
    <property type="entry name" value="TRANSCRIPTION FACTOR BHLH83-RELATED"/>
    <property type="match status" value="1"/>
</dbReference>
<evidence type="ECO:0000256" key="1">
    <source>
        <dbReference type="ARBA" id="ARBA00004123"/>
    </source>
</evidence>
<comment type="caution">
    <text evidence="9">The sequence shown here is derived from an EMBL/GenBank/DDBJ whole genome shotgun (WGS) entry which is preliminary data.</text>
</comment>
<keyword evidence="4" id="KW-0804">Transcription</keyword>
<dbReference type="InterPro" id="IPR011598">
    <property type="entry name" value="bHLH_dom"/>
</dbReference>
<proteinExistence type="predicted"/>
<organism evidence="9 10">
    <name type="scientific">Ziziphus jujuba var. spinosa</name>
    <dbReference type="NCBI Taxonomy" id="714518"/>
    <lineage>
        <taxon>Eukaryota</taxon>
        <taxon>Viridiplantae</taxon>
        <taxon>Streptophyta</taxon>
        <taxon>Embryophyta</taxon>
        <taxon>Tracheophyta</taxon>
        <taxon>Spermatophyta</taxon>
        <taxon>Magnoliopsida</taxon>
        <taxon>eudicotyledons</taxon>
        <taxon>Gunneridae</taxon>
        <taxon>Pentapetalae</taxon>
        <taxon>rosids</taxon>
        <taxon>fabids</taxon>
        <taxon>Rosales</taxon>
        <taxon>Rhamnaceae</taxon>
        <taxon>Paliureae</taxon>
        <taxon>Ziziphus</taxon>
    </lineage>
</organism>
<dbReference type="GO" id="GO:0000978">
    <property type="term" value="F:RNA polymerase II cis-regulatory region sequence-specific DNA binding"/>
    <property type="evidence" value="ECO:0007669"/>
    <property type="project" value="TreeGrafter"/>
</dbReference>
<reference evidence="9" key="1">
    <citation type="journal article" date="2021" name="Front. Plant Sci.">
        <title>Chromosome-Scale Genome Assembly for Chinese Sour Jujube and Insights Into Its Genome Evolution and Domestication Signature.</title>
        <authorList>
            <person name="Shen L.-Y."/>
            <person name="Luo H."/>
            <person name="Wang X.-L."/>
            <person name="Wang X.-M."/>
            <person name="Qiu X.-J."/>
            <person name="Liu H."/>
            <person name="Zhou S.-S."/>
            <person name="Jia K.-H."/>
            <person name="Nie S."/>
            <person name="Bao Y.-T."/>
            <person name="Zhang R.-G."/>
            <person name="Yun Q.-Z."/>
            <person name="Chai Y.-H."/>
            <person name="Lu J.-Y."/>
            <person name="Li Y."/>
            <person name="Zhao S.-W."/>
            <person name="Mao J.-F."/>
            <person name="Jia S.-G."/>
            <person name="Mao Y.-M."/>
        </authorList>
    </citation>
    <scope>NUCLEOTIDE SEQUENCE</scope>
    <source>
        <strain evidence="9">AT0</strain>
        <tissue evidence="9">Leaf</tissue>
    </source>
</reference>
<keyword evidence="5" id="KW-0539">Nucleus</keyword>
<gene>
    <name evidence="9" type="ORF">FEM48_Zijuj09G0129700</name>
</gene>
<sequence length="324" mass="35214">MFSPVSFFLSISLSLSVTLSFICGPISNLLRNVSDFAGFWVREVEGGLLMAENDGFDRDHLAVTAGTNFSQLLFADDDSSVVGLDVNQSFNFASSSAFSAAEKPPKMLCFGNYQYNEDLVFSDTTRTSQKSGVTCSDSSSTSSSNRLSVNTLSKPNVGVTLFFLLFWKKRNGSDQESVQSTSAMTTYVMASQKTSKRTKTENPTTTIPAKRKEKLGERIAALQQLVSPFGKTDTASVLHEAMGYIKFLQDQVQVLCSPYLQRLASLPESEGGENGDGGKARKELRSRGLCLVPVECTVHVANDNGADFWSPAMSNDVVSLSTKQ</sequence>
<dbReference type="SUPFAM" id="SSF47459">
    <property type="entry name" value="HLH, helix-loop-helix DNA-binding domain"/>
    <property type="match status" value="1"/>
</dbReference>
<evidence type="ECO:0000256" key="3">
    <source>
        <dbReference type="ARBA" id="ARBA00023125"/>
    </source>
</evidence>
<evidence type="ECO:0000256" key="7">
    <source>
        <dbReference type="SAM" id="SignalP"/>
    </source>
</evidence>
<evidence type="ECO:0000256" key="2">
    <source>
        <dbReference type="ARBA" id="ARBA00023015"/>
    </source>
</evidence>
<feature type="chain" id="PRO_5037055294" description="BHLH domain-containing protein" evidence="7">
    <location>
        <begin position="21"/>
        <end position="324"/>
    </location>
</feature>
<dbReference type="InterPro" id="IPR036638">
    <property type="entry name" value="HLH_DNA-bd_sf"/>
</dbReference>
<keyword evidence="7" id="KW-0732">Signal</keyword>
<dbReference type="InterPro" id="IPR045843">
    <property type="entry name" value="IND-like"/>
</dbReference>
<evidence type="ECO:0000256" key="4">
    <source>
        <dbReference type="ARBA" id="ARBA00023163"/>
    </source>
</evidence>
<name>A0A978UT53_ZIZJJ</name>
<dbReference type="AlphaFoldDB" id="A0A978UT53"/>
<evidence type="ECO:0000313" key="9">
    <source>
        <dbReference type="EMBL" id="KAH7518053.1"/>
    </source>
</evidence>
<feature type="compositionally biased region" description="Low complexity" evidence="6">
    <location>
        <begin position="131"/>
        <end position="149"/>
    </location>
</feature>
<feature type="region of interest" description="Disordered" evidence="6">
    <location>
        <begin position="128"/>
        <end position="149"/>
    </location>
</feature>
<evidence type="ECO:0000256" key="6">
    <source>
        <dbReference type="SAM" id="MobiDB-lite"/>
    </source>
</evidence>
<keyword evidence="2" id="KW-0805">Transcription regulation</keyword>
<evidence type="ECO:0000256" key="5">
    <source>
        <dbReference type="ARBA" id="ARBA00023242"/>
    </source>
</evidence>
<accession>A0A978UT53</accession>
<comment type="subcellular location">
    <subcellularLocation>
        <location evidence="1">Nucleus</location>
    </subcellularLocation>
</comment>
<keyword evidence="3" id="KW-0238">DNA-binding</keyword>
<evidence type="ECO:0000313" key="10">
    <source>
        <dbReference type="Proteomes" id="UP000813462"/>
    </source>
</evidence>
<dbReference type="GO" id="GO:0046983">
    <property type="term" value="F:protein dimerization activity"/>
    <property type="evidence" value="ECO:0007669"/>
    <property type="project" value="InterPro"/>
</dbReference>
<feature type="domain" description="BHLH" evidence="8">
    <location>
        <begin position="199"/>
        <end position="248"/>
    </location>
</feature>
<dbReference type="GO" id="GO:0005634">
    <property type="term" value="C:nucleus"/>
    <property type="evidence" value="ECO:0007669"/>
    <property type="project" value="UniProtKB-SubCell"/>
</dbReference>